<sequence>MSQASKALYLPLSAATSVAGGLLASALFGVIWKRLSDEEPAPPNPKDLNRSGSTVLLGAGLQGLVFGVVKAAVDRVGARSYQAITDEPAPQNAPLGVG</sequence>
<keyword evidence="1" id="KW-0472">Membrane</keyword>
<protein>
    <submittedName>
        <fullName evidence="2">DUF4235 domain-containing protein</fullName>
    </submittedName>
</protein>
<proteinExistence type="predicted"/>
<feature type="transmembrane region" description="Helical" evidence="1">
    <location>
        <begin position="7"/>
        <end position="32"/>
    </location>
</feature>
<keyword evidence="3" id="KW-1185">Reference proteome</keyword>
<dbReference type="EMBL" id="CP126981">
    <property type="protein sequence ID" value="WIM85949.1"/>
    <property type="molecule type" value="Genomic_DNA"/>
</dbReference>
<evidence type="ECO:0000256" key="1">
    <source>
        <dbReference type="SAM" id="Phobius"/>
    </source>
</evidence>
<reference evidence="2 3" key="1">
    <citation type="journal article" date="2023" name="Microbiol. Resour. Announc.">
        <title>Complete Genome Sequence of Mycobacterium wuenschmanii, a novel Nontuberculous Mycobacterium Isolated from a captive population of Amazon Milk Frogs.</title>
        <authorList>
            <person name="Hicks J."/>
            <person name="Zeineldin M."/>
            <person name="Ward H."/>
            <person name="Wuenschmann A."/>
            <person name="Camp P."/>
            <person name="Farrell D."/>
            <person name="Lehman K."/>
            <person name="Thacker T."/>
            <person name="Cuthbert E."/>
        </authorList>
    </citation>
    <scope>NUCLEOTIDE SEQUENCE [LARGE SCALE GENOMIC DNA]</scope>
    <source>
        <strain evidence="2 3">Wuenschmanii</strain>
    </source>
</reference>
<organism evidence="2 3">
    <name type="scientific">Candidatus Mycobacterium wuenschmannii</name>
    <dbReference type="NCBI Taxonomy" id="3027808"/>
    <lineage>
        <taxon>Bacteria</taxon>
        <taxon>Bacillati</taxon>
        <taxon>Actinomycetota</taxon>
        <taxon>Actinomycetes</taxon>
        <taxon>Mycobacteriales</taxon>
        <taxon>Mycobacteriaceae</taxon>
        <taxon>Mycobacterium</taxon>
    </lineage>
</organism>
<name>A0ABY8VT28_9MYCO</name>
<keyword evidence="1" id="KW-1133">Transmembrane helix</keyword>
<keyword evidence="1" id="KW-0812">Transmembrane</keyword>
<dbReference type="Pfam" id="PF14019">
    <property type="entry name" value="DUF4235"/>
    <property type="match status" value="1"/>
</dbReference>
<dbReference type="Proteomes" id="UP001236585">
    <property type="component" value="Chromosome"/>
</dbReference>
<gene>
    <name evidence="2" type="ORF">PT015_13485</name>
</gene>
<evidence type="ECO:0000313" key="2">
    <source>
        <dbReference type="EMBL" id="WIM85949.1"/>
    </source>
</evidence>
<dbReference type="InterPro" id="IPR025329">
    <property type="entry name" value="DUF4235"/>
</dbReference>
<dbReference type="RefSeq" id="WP_285185114.1">
    <property type="nucleotide sequence ID" value="NZ_CP126981.1"/>
</dbReference>
<accession>A0ABY8VT28</accession>
<evidence type="ECO:0000313" key="3">
    <source>
        <dbReference type="Proteomes" id="UP001236585"/>
    </source>
</evidence>
<feature type="transmembrane region" description="Helical" evidence="1">
    <location>
        <begin position="52"/>
        <end position="73"/>
    </location>
</feature>